<accession>A0A077WM87</accession>
<dbReference type="AlphaFoldDB" id="A0A077WM87"/>
<protein>
    <submittedName>
        <fullName evidence="2">Uncharacterized protein</fullName>
    </submittedName>
</protein>
<evidence type="ECO:0000313" key="2">
    <source>
        <dbReference type="EMBL" id="CDS08174.1"/>
    </source>
</evidence>
<dbReference type="OrthoDB" id="2248485at2759"/>
<proteinExistence type="predicted"/>
<feature type="compositionally biased region" description="Polar residues" evidence="1">
    <location>
        <begin position="184"/>
        <end position="199"/>
    </location>
</feature>
<feature type="region of interest" description="Disordered" evidence="1">
    <location>
        <begin position="147"/>
        <end position="228"/>
    </location>
</feature>
<gene>
    <name evidence="2" type="ORF">LRAMOSA02122</name>
</gene>
<reference evidence="2" key="1">
    <citation type="journal article" date="2014" name="Genome Announc.">
        <title>De novo whole-genome sequence and genome annotation of Lichtheimia ramosa.</title>
        <authorList>
            <person name="Linde J."/>
            <person name="Schwartze V."/>
            <person name="Binder U."/>
            <person name="Lass-Florl C."/>
            <person name="Voigt K."/>
            <person name="Horn F."/>
        </authorList>
    </citation>
    <scope>NUCLEOTIDE SEQUENCE</scope>
    <source>
        <strain evidence="2">JMRC FSU:6197</strain>
    </source>
</reference>
<name>A0A077WM87_9FUNG</name>
<evidence type="ECO:0000256" key="1">
    <source>
        <dbReference type="SAM" id="MobiDB-lite"/>
    </source>
</evidence>
<organism evidence="2">
    <name type="scientific">Lichtheimia ramosa</name>
    <dbReference type="NCBI Taxonomy" id="688394"/>
    <lineage>
        <taxon>Eukaryota</taxon>
        <taxon>Fungi</taxon>
        <taxon>Fungi incertae sedis</taxon>
        <taxon>Mucoromycota</taxon>
        <taxon>Mucoromycotina</taxon>
        <taxon>Mucoromycetes</taxon>
        <taxon>Mucorales</taxon>
        <taxon>Lichtheimiaceae</taxon>
        <taxon>Lichtheimia</taxon>
    </lineage>
</organism>
<dbReference type="EMBL" id="LK023324">
    <property type="protein sequence ID" value="CDS08174.1"/>
    <property type="molecule type" value="Genomic_DNA"/>
</dbReference>
<feature type="compositionally biased region" description="Low complexity" evidence="1">
    <location>
        <begin position="214"/>
        <end position="227"/>
    </location>
</feature>
<sequence length="683" mass="78812">MANQEEPFDYFQDDDFLFDDNVFDAIDRQESIYLSTQQPPDPVQVQEESPNQVPAIEVTYRDPPTRTTDTSYSLRADDTTSLQWQSGLGQQQQRELEGLRFIVERLQLRLKEDQLANESLSRELTLLRSDKQFMEQELASTKIELQQAKAREREKRSSTFPSGEGFSLPSSRRRSTLPPRQRSVTPSPRATTPAPITSQRSDRKRPAPSEPESPKSTSSSSLSLNTNIEDTEIDHERYQFLRRLLSQEFIEMQRENHRMVKSFDLNWSPSTITLLSSRFARRFIPDQNRRDVSSKLTVLATDLSSCIAQHDPFNLQSVIQQLFGILALYFSICVNDKTLDVLAQTIYTIHRLVSFYNEAIQYMLRDLQRAGQQAICMKLIQCVDDFLQALSIDDKRQRIPTDTLPDLTTASYQEIKTWCAANRVDPCVLQSVSKPTVSRQTAENAIVRIIEIYQHTFYYGHEIQSFHFLLREPSLLKLISPTTPLHILSRALDLLIRYTQDEDVSIFFASTRLPNNETWSVSDRLLGIVNMPIRYESLYKDWYTVRIKSITLLKDAFVTLSKADQEEWAHPDLLLQIGQTLFNDVWAIMDIDKPPYKPIPLNLSGRFIHVGLQLLNDMLSIFDSTMDTSGKIYDALFKIYTKMLPTISRQWHDKHPAGKELKRMQRLLRGIQTESAPTTMGTC</sequence>